<dbReference type="OrthoDB" id="9815246at2"/>
<keyword evidence="3 6" id="KW-0812">Transmembrane</keyword>
<feature type="transmembrane region" description="Helical" evidence="6">
    <location>
        <begin position="22"/>
        <end position="50"/>
    </location>
</feature>
<evidence type="ECO:0000256" key="5">
    <source>
        <dbReference type="ARBA" id="ARBA00023136"/>
    </source>
</evidence>
<name>A0A0L6JQ99_9FIRM</name>
<protein>
    <submittedName>
        <fullName evidence="7">Cobalt ABC transporter, inner membrane subunit CbiQ</fullName>
    </submittedName>
</protein>
<dbReference type="NCBIfam" id="TIGR02454">
    <property type="entry name" value="ECF_T_CbiQ"/>
    <property type="match status" value="1"/>
</dbReference>
<feature type="transmembrane region" description="Helical" evidence="6">
    <location>
        <begin position="62"/>
        <end position="83"/>
    </location>
</feature>
<dbReference type="GO" id="GO:0006824">
    <property type="term" value="P:cobalt ion transport"/>
    <property type="evidence" value="ECO:0007669"/>
    <property type="project" value="InterPro"/>
</dbReference>
<dbReference type="RefSeq" id="WP_036939074.1">
    <property type="nucleotide sequence ID" value="NZ_JQKC01000008.1"/>
</dbReference>
<dbReference type="Pfam" id="PF02361">
    <property type="entry name" value="CbiQ"/>
    <property type="match status" value="1"/>
</dbReference>
<dbReference type="Proteomes" id="UP000036923">
    <property type="component" value="Unassembled WGS sequence"/>
</dbReference>
<evidence type="ECO:0000256" key="2">
    <source>
        <dbReference type="ARBA" id="ARBA00022475"/>
    </source>
</evidence>
<dbReference type="EMBL" id="LGTC01000001">
    <property type="protein sequence ID" value="KNY28016.1"/>
    <property type="molecule type" value="Genomic_DNA"/>
</dbReference>
<accession>A0A0L6JQ99</accession>
<keyword evidence="4 6" id="KW-1133">Transmembrane helix</keyword>
<evidence type="ECO:0000256" key="1">
    <source>
        <dbReference type="ARBA" id="ARBA00004651"/>
    </source>
</evidence>
<dbReference type="PANTHER" id="PTHR43723:SF1">
    <property type="entry name" value="COBALT TRANSPORT PROTEIN CBIQ"/>
    <property type="match status" value="1"/>
</dbReference>
<evidence type="ECO:0000313" key="8">
    <source>
        <dbReference type="Proteomes" id="UP000036923"/>
    </source>
</evidence>
<dbReference type="AlphaFoldDB" id="A0A0L6JQ99"/>
<evidence type="ECO:0000313" key="7">
    <source>
        <dbReference type="EMBL" id="KNY28016.1"/>
    </source>
</evidence>
<dbReference type="InterPro" id="IPR052770">
    <property type="entry name" value="Cobalt_transport_CbiQ"/>
</dbReference>
<evidence type="ECO:0000256" key="3">
    <source>
        <dbReference type="ARBA" id="ARBA00022692"/>
    </source>
</evidence>
<keyword evidence="8" id="KW-1185">Reference proteome</keyword>
<dbReference type="InterPro" id="IPR012809">
    <property type="entry name" value="ECF_CbiQ"/>
</dbReference>
<proteinExistence type="predicted"/>
<dbReference type="PANTHER" id="PTHR43723">
    <property type="entry name" value="COBALT TRANSPORT PROTEIN CBIQ"/>
    <property type="match status" value="1"/>
</dbReference>
<keyword evidence="2" id="KW-1003">Cell membrane</keyword>
<feature type="transmembrane region" description="Helical" evidence="6">
    <location>
        <begin position="242"/>
        <end position="259"/>
    </location>
</feature>
<sequence length="261" mass="29583">MINIDKYAYNSKLKKVSVIRKLLFSLFALGICIWADSIAISVFIALIMILVTYKKGEVPLGFILKLMLVPFVFLLMSTLAITIEITRPENLSERMFILSGSIAGLQIGATIEGIKDALNIFFKALGTISCLYFLSLSTPMLELMAVLRKLKVPKLLIELMGLTYRFIFILLETAENIFVSQRARLGYEGLSSGFRSVKILFSSLFIRSFKRSDEIYRSLEARGYDGELNFLEEEIRFCCKDVINPAMFAFLMVLLTLSLKE</sequence>
<comment type="subcellular location">
    <subcellularLocation>
        <location evidence="1">Cell membrane</location>
        <topology evidence="1">Multi-pass membrane protein</topology>
    </subcellularLocation>
</comment>
<feature type="transmembrane region" description="Helical" evidence="6">
    <location>
        <begin position="95"/>
        <end position="114"/>
    </location>
</feature>
<dbReference type="PATRIC" id="fig|398512.5.peg.3445"/>
<gene>
    <name evidence="7" type="ORF">Bccel_3287</name>
</gene>
<evidence type="ECO:0000256" key="4">
    <source>
        <dbReference type="ARBA" id="ARBA00022989"/>
    </source>
</evidence>
<dbReference type="eggNOG" id="COG0619">
    <property type="taxonomic scope" value="Bacteria"/>
</dbReference>
<dbReference type="InterPro" id="IPR003339">
    <property type="entry name" value="ABC/ECF_trnsptr_transmembrane"/>
</dbReference>
<organism evidence="7 8">
    <name type="scientific">Pseudobacteroides cellulosolvens ATCC 35603 = DSM 2933</name>
    <dbReference type="NCBI Taxonomy" id="398512"/>
    <lineage>
        <taxon>Bacteria</taxon>
        <taxon>Bacillati</taxon>
        <taxon>Bacillota</taxon>
        <taxon>Clostridia</taxon>
        <taxon>Eubacteriales</taxon>
        <taxon>Oscillospiraceae</taxon>
        <taxon>Pseudobacteroides</taxon>
    </lineage>
</organism>
<evidence type="ECO:0000256" key="6">
    <source>
        <dbReference type="SAM" id="Phobius"/>
    </source>
</evidence>
<comment type="caution">
    <text evidence="7">The sequence shown here is derived from an EMBL/GenBank/DDBJ whole genome shotgun (WGS) entry which is preliminary data.</text>
</comment>
<feature type="transmembrane region" description="Helical" evidence="6">
    <location>
        <begin position="120"/>
        <end position="143"/>
    </location>
</feature>
<dbReference type="STRING" id="398512.Bccel_3287"/>
<keyword evidence="5 6" id="KW-0472">Membrane</keyword>
<dbReference type="GO" id="GO:0043190">
    <property type="term" value="C:ATP-binding cassette (ABC) transporter complex"/>
    <property type="evidence" value="ECO:0007669"/>
    <property type="project" value="InterPro"/>
</dbReference>
<dbReference type="CDD" id="cd16914">
    <property type="entry name" value="EcfT"/>
    <property type="match status" value="1"/>
</dbReference>
<reference evidence="8" key="1">
    <citation type="submission" date="2015-07" db="EMBL/GenBank/DDBJ databases">
        <title>Near-Complete Genome Sequence of the Cellulolytic Bacterium Bacteroides (Pseudobacteroides) cellulosolvens ATCC 35603.</title>
        <authorList>
            <person name="Dassa B."/>
            <person name="Utturkar S.M."/>
            <person name="Klingeman D.M."/>
            <person name="Hurt R.A."/>
            <person name="Keller M."/>
            <person name="Xu J."/>
            <person name="Reddy Y.H.K."/>
            <person name="Borovok I."/>
            <person name="Grinberg I.R."/>
            <person name="Lamed R."/>
            <person name="Zhivin O."/>
            <person name="Bayer E.A."/>
            <person name="Brown S.D."/>
        </authorList>
    </citation>
    <scope>NUCLEOTIDE SEQUENCE [LARGE SCALE GENOMIC DNA]</scope>
    <source>
        <strain evidence="8">DSM 2933</strain>
    </source>
</reference>